<evidence type="ECO:0000313" key="2">
    <source>
        <dbReference type="EMBL" id="SNY88140.1"/>
    </source>
</evidence>
<organism evidence="2 3">
    <name type="scientific">Nocardia amikacinitolerans</name>
    <dbReference type="NCBI Taxonomy" id="756689"/>
    <lineage>
        <taxon>Bacteria</taxon>
        <taxon>Bacillati</taxon>
        <taxon>Actinomycetota</taxon>
        <taxon>Actinomycetes</taxon>
        <taxon>Mycobacteriales</taxon>
        <taxon>Nocardiaceae</taxon>
        <taxon>Nocardia</taxon>
    </lineage>
</organism>
<dbReference type="Proteomes" id="UP000219565">
    <property type="component" value="Unassembled WGS sequence"/>
</dbReference>
<name>A0A285LT77_9NOCA</name>
<evidence type="ECO:0000313" key="3">
    <source>
        <dbReference type="Proteomes" id="UP000219565"/>
    </source>
</evidence>
<feature type="compositionally biased region" description="Basic residues" evidence="1">
    <location>
        <begin position="71"/>
        <end position="80"/>
    </location>
</feature>
<dbReference type="EMBL" id="OBEG01000005">
    <property type="protein sequence ID" value="SNY88140.1"/>
    <property type="molecule type" value="Genomic_DNA"/>
</dbReference>
<protein>
    <submittedName>
        <fullName evidence="2">Uncharacterized protein</fullName>
    </submittedName>
</protein>
<proteinExistence type="predicted"/>
<keyword evidence="3" id="KW-1185">Reference proteome</keyword>
<feature type="region of interest" description="Disordered" evidence="1">
    <location>
        <begin position="52"/>
        <end position="80"/>
    </location>
</feature>
<feature type="compositionally biased region" description="Low complexity" evidence="1">
    <location>
        <begin position="54"/>
        <end position="68"/>
    </location>
</feature>
<accession>A0A285LT77</accession>
<evidence type="ECO:0000256" key="1">
    <source>
        <dbReference type="SAM" id="MobiDB-lite"/>
    </source>
</evidence>
<dbReference type="RefSeq" id="WP_097247093.1">
    <property type="nucleotide sequence ID" value="NZ_OBEG01000005.1"/>
</dbReference>
<dbReference type="AlphaFoldDB" id="A0A285LT77"/>
<reference evidence="2 3" key="1">
    <citation type="submission" date="2017-09" db="EMBL/GenBank/DDBJ databases">
        <authorList>
            <person name="Ehlers B."/>
            <person name="Leendertz F.H."/>
        </authorList>
    </citation>
    <scope>NUCLEOTIDE SEQUENCE [LARGE SCALE GENOMIC DNA]</scope>
    <source>
        <strain evidence="2 3">DSM 45537</strain>
    </source>
</reference>
<gene>
    <name evidence="2" type="ORF">SAMN04244553_5102</name>
</gene>
<sequence>MTLLQQESFALIALAVVVTVILALGFRTEDDPPGPSVQQIQDRLARQGYRIVSRRNSGAHRASASAARPPMPRHRREGNR</sequence>